<protein>
    <recommendedName>
        <fullName evidence="3">Co-chaperone DjlA N-terminal domain-containing protein</fullName>
    </recommendedName>
</protein>
<dbReference type="InterPro" id="IPR029024">
    <property type="entry name" value="TerB-like"/>
</dbReference>
<name>A0A2P8QZI4_9BACT</name>
<comment type="caution">
    <text evidence="1">The sequence shown here is derived from an EMBL/GenBank/DDBJ whole genome shotgun (WGS) entry which is preliminary data.</text>
</comment>
<evidence type="ECO:0000313" key="1">
    <source>
        <dbReference type="EMBL" id="PSM51651.1"/>
    </source>
</evidence>
<dbReference type="RefSeq" id="WP_106872327.1">
    <property type="nucleotide sequence ID" value="NZ_CP053841.1"/>
</dbReference>
<dbReference type="OrthoDB" id="1094867at2"/>
<dbReference type="Gene3D" id="1.10.3680.10">
    <property type="entry name" value="TerB-like"/>
    <property type="match status" value="1"/>
</dbReference>
<gene>
    <name evidence="1" type="ORF">CQ405_07605</name>
</gene>
<organism evidence="1 2">
    <name type="scientific">Campylobacter blaseri</name>
    <dbReference type="NCBI Taxonomy" id="2042961"/>
    <lineage>
        <taxon>Bacteria</taxon>
        <taxon>Pseudomonadati</taxon>
        <taxon>Campylobacterota</taxon>
        <taxon>Epsilonproteobacteria</taxon>
        <taxon>Campylobacterales</taxon>
        <taxon>Campylobacteraceae</taxon>
        <taxon>Campylobacter</taxon>
    </lineage>
</organism>
<dbReference type="EMBL" id="PDHH01000006">
    <property type="protein sequence ID" value="PSM51651.1"/>
    <property type="molecule type" value="Genomic_DNA"/>
</dbReference>
<sequence length="199" mass="23971">MHIYFEKEYHYILSIIINFLQLDDKVLIQKEKDRFMEFAKPMMADMFKEKIYFDYDFEKLEFLTQMLISQEKKDDSIFKKSKKEIIKELVCDISSCIYGRSKTNFLWVLINLAYSDDDFSESEKEVLELIVKEFNIDQEIFEELMEYAETLNATIKQIKFFNDSELPYKEIAPKIKELEETKEEIIKSLQNTLDESYLV</sequence>
<reference evidence="2" key="1">
    <citation type="submission" date="2017-10" db="EMBL/GenBank/DDBJ databases">
        <title>Campylobacter species from seals.</title>
        <authorList>
            <person name="Gilbert M.J."/>
            <person name="Zomer A.L."/>
            <person name="Timmerman A.J."/>
            <person name="Duim B."/>
            <person name="Wagenaar J.A."/>
        </authorList>
    </citation>
    <scope>NUCLEOTIDE SEQUENCE [LARGE SCALE GENOMIC DNA]</scope>
    <source>
        <strain evidence="2">17S00004-5</strain>
    </source>
</reference>
<proteinExistence type="predicted"/>
<dbReference type="SUPFAM" id="SSF158682">
    <property type="entry name" value="TerB-like"/>
    <property type="match status" value="1"/>
</dbReference>
<accession>A0A2P8QZI4</accession>
<evidence type="ECO:0008006" key="3">
    <source>
        <dbReference type="Google" id="ProtNLM"/>
    </source>
</evidence>
<dbReference type="AlphaFoldDB" id="A0A2P8QZI4"/>
<keyword evidence="2" id="KW-1185">Reference proteome</keyword>
<dbReference type="Proteomes" id="UP000240535">
    <property type="component" value="Unassembled WGS sequence"/>
</dbReference>
<evidence type="ECO:0000313" key="2">
    <source>
        <dbReference type="Proteomes" id="UP000240535"/>
    </source>
</evidence>